<dbReference type="Pfam" id="PF05135">
    <property type="entry name" value="Phage_connect_1"/>
    <property type="match status" value="1"/>
</dbReference>
<evidence type="ECO:0000313" key="2">
    <source>
        <dbReference type="Proteomes" id="UP000193160"/>
    </source>
</evidence>
<accession>A0A1X1IF96</accession>
<reference evidence="1 2" key="1">
    <citation type="journal article" date="2016" name="Eur. J. Clin. Microbiol. Infect. Dis.">
        <title>Whole genome sequencing as a tool for phylogenetic analysis of clinical strains of Mitis group streptococci.</title>
        <authorList>
            <person name="Rasmussen L.H."/>
            <person name="Dargis R."/>
            <person name="Hojholt K."/>
            <person name="Christensen J.J."/>
            <person name="Skovgaard O."/>
            <person name="Justesen U.S."/>
            <person name="Rosenvinge F.S."/>
            <person name="Moser C."/>
            <person name="Lukjancenko O."/>
            <person name="Rasmussen S."/>
            <person name="Nielsen X.C."/>
        </authorList>
    </citation>
    <scope>NUCLEOTIDE SEQUENCE [LARGE SCALE GENOMIC DNA]</scope>
    <source>
        <strain evidence="1 2">B_007274_11</strain>
    </source>
</reference>
<protein>
    <recommendedName>
        <fullName evidence="3">Phage gp6-like head-tail connector protein</fullName>
    </recommendedName>
</protein>
<dbReference type="InterPro" id="IPR021146">
    <property type="entry name" value="Phage_gp6-like_head-tail"/>
</dbReference>
<dbReference type="RefSeq" id="WP_084849361.1">
    <property type="nucleotide sequence ID" value="NZ_NCUI01000025.1"/>
</dbReference>
<evidence type="ECO:0008006" key="3">
    <source>
        <dbReference type="Google" id="ProtNLM"/>
    </source>
</evidence>
<organism evidence="1 2">
    <name type="scientific">Streptococcus oralis subsp. oralis</name>
    <dbReference type="NCBI Taxonomy" id="1891914"/>
    <lineage>
        <taxon>Bacteria</taxon>
        <taxon>Bacillati</taxon>
        <taxon>Bacillota</taxon>
        <taxon>Bacilli</taxon>
        <taxon>Lactobacillales</taxon>
        <taxon>Streptococcaceae</taxon>
        <taxon>Streptococcus</taxon>
    </lineage>
</organism>
<gene>
    <name evidence="1" type="ORF">B7712_04145</name>
</gene>
<dbReference type="AlphaFoldDB" id="A0A1X1IF96"/>
<proteinExistence type="predicted"/>
<dbReference type="Gene3D" id="1.10.3230.30">
    <property type="entry name" value="Phage gp6-like head-tail connector protein"/>
    <property type="match status" value="1"/>
</dbReference>
<sequence>MEEKKVNTLDDIKKHLRVTWSYQDEEIQSIIDEGKAFIEDICGSSDFNTIGPAFTMLRNYCRYAWSGSVELFEENYKRQLLRLQLSNGMRRFKEAKNGKKH</sequence>
<dbReference type="Proteomes" id="UP000193160">
    <property type="component" value="Unassembled WGS sequence"/>
</dbReference>
<evidence type="ECO:0000313" key="1">
    <source>
        <dbReference type="EMBL" id="ORO71854.1"/>
    </source>
</evidence>
<dbReference type="CDD" id="cd08054">
    <property type="entry name" value="gp6"/>
    <property type="match status" value="1"/>
</dbReference>
<dbReference type="EMBL" id="NCUT01000028">
    <property type="protein sequence ID" value="ORO71854.1"/>
    <property type="molecule type" value="Genomic_DNA"/>
</dbReference>
<comment type="caution">
    <text evidence="1">The sequence shown here is derived from an EMBL/GenBank/DDBJ whole genome shotgun (WGS) entry which is preliminary data.</text>
</comment>
<keyword evidence="2" id="KW-1185">Reference proteome</keyword>
<name>A0A1X1IF96_STROR</name>